<dbReference type="AlphaFoldDB" id="A0A1T4S3I4"/>
<protein>
    <submittedName>
        <fullName evidence="1">Uncharacterized protein</fullName>
    </submittedName>
</protein>
<dbReference type="OrthoDB" id="6637242at2"/>
<reference evidence="2" key="1">
    <citation type="submission" date="2017-02" db="EMBL/GenBank/DDBJ databases">
        <authorList>
            <person name="Varghese N."/>
            <person name="Submissions S."/>
        </authorList>
    </citation>
    <scope>NUCLEOTIDE SEQUENCE [LARGE SCALE GENOMIC DNA]</scope>
    <source>
        <strain evidence="2">DSM 19608</strain>
    </source>
</reference>
<evidence type="ECO:0000313" key="1">
    <source>
        <dbReference type="EMBL" id="SKA22870.1"/>
    </source>
</evidence>
<dbReference type="GeneID" id="70584443"/>
<dbReference type="Proteomes" id="UP000190834">
    <property type="component" value="Unassembled WGS sequence"/>
</dbReference>
<name>A0A1T4S3I4_VIBCI</name>
<evidence type="ECO:0000313" key="2">
    <source>
        <dbReference type="Proteomes" id="UP000190834"/>
    </source>
</evidence>
<accession>A0A1T4S3I4</accession>
<proteinExistence type="predicted"/>
<organism evidence="1 2">
    <name type="scientific">Vibrio cincinnatiensis DSM 19608</name>
    <dbReference type="NCBI Taxonomy" id="1123491"/>
    <lineage>
        <taxon>Bacteria</taxon>
        <taxon>Pseudomonadati</taxon>
        <taxon>Pseudomonadota</taxon>
        <taxon>Gammaproteobacteria</taxon>
        <taxon>Vibrionales</taxon>
        <taxon>Vibrionaceae</taxon>
        <taxon>Vibrio</taxon>
    </lineage>
</organism>
<dbReference type="EMBL" id="FUXB01000018">
    <property type="protein sequence ID" value="SKA22870.1"/>
    <property type="molecule type" value="Genomic_DNA"/>
</dbReference>
<keyword evidence="2" id="KW-1185">Reference proteome</keyword>
<sequence>MDYTISNEEEAFEYLRKLVDKEIQGEQCHVTFDGWPSLNIHVVGEKFDSSLTPSLMKGFLEIQKGINRSYCLVKYGTPNTNVLTNQERQDLEIQVKVGKGSTTTSIDLQSLLTNIGSKVIDKMDPTTLAITLVSLGLIWAGKTSYAQYLEHRRQIRETEVKSEETREMLTNQRFLSEQETERTRLLTKTLASNIQISALNNVATDSKSALIKELGTSSKSTIQGIEIEGETATELSKNARRKSIDVAFNALFRILLVDSSDPDCFKVRLKNIETKDEFTAKVQDYSLDSKFIRALQYGEWSKTSIQLVVSAKSIDNDIKNAVVLEATIPEQTNK</sequence>
<dbReference type="RefSeq" id="WP_078927319.1">
    <property type="nucleotide sequence ID" value="NZ_FUXB01000018.1"/>
</dbReference>
<gene>
    <name evidence="1" type="ORF">SAMN02745782_02971</name>
</gene>